<name>A0A6L2PHD7_COPFO</name>
<keyword evidence="9" id="KW-1185">Reference proteome</keyword>
<dbReference type="SMART" id="SM00389">
    <property type="entry name" value="HOX"/>
    <property type="match status" value="1"/>
</dbReference>
<organism evidence="8 9">
    <name type="scientific">Coptotermes formosanus</name>
    <name type="common">Formosan subterranean termite</name>
    <dbReference type="NCBI Taxonomy" id="36987"/>
    <lineage>
        <taxon>Eukaryota</taxon>
        <taxon>Metazoa</taxon>
        <taxon>Ecdysozoa</taxon>
        <taxon>Arthropoda</taxon>
        <taxon>Hexapoda</taxon>
        <taxon>Insecta</taxon>
        <taxon>Pterygota</taxon>
        <taxon>Neoptera</taxon>
        <taxon>Polyneoptera</taxon>
        <taxon>Dictyoptera</taxon>
        <taxon>Blattodea</taxon>
        <taxon>Blattoidea</taxon>
        <taxon>Termitoidae</taxon>
        <taxon>Rhinotermitidae</taxon>
        <taxon>Coptotermes</taxon>
    </lineage>
</organism>
<keyword evidence="3 5" id="KW-0371">Homeobox</keyword>
<dbReference type="AlphaFoldDB" id="A0A6L2PHD7"/>
<proteinExistence type="predicted"/>
<dbReference type="InterPro" id="IPR050848">
    <property type="entry name" value="Homeobox_TF"/>
</dbReference>
<evidence type="ECO:0000256" key="6">
    <source>
        <dbReference type="RuleBase" id="RU000682"/>
    </source>
</evidence>
<reference evidence="9" key="1">
    <citation type="submission" date="2020-01" db="EMBL/GenBank/DDBJ databases">
        <title>Draft genome sequence of the Termite Coptotermes fromosanus.</title>
        <authorList>
            <person name="Itakura S."/>
            <person name="Yosikawa Y."/>
            <person name="Umezawa K."/>
        </authorList>
    </citation>
    <scope>NUCLEOTIDE SEQUENCE [LARGE SCALE GENOMIC DNA]</scope>
</reference>
<evidence type="ECO:0000256" key="4">
    <source>
        <dbReference type="ARBA" id="ARBA00023242"/>
    </source>
</evidence>
<dbReference type="PROSITE" id="PS00027">
    <property type="entry name" value="HOMEOBOX_1"/>
    <property type="match status" value="1"/>
</dbReference>
<comment type="subcellular location">
    <subcellularLocation>
        <location evidence="1 5 6">Nucleus</location>
    </subcellularLocation>
</comment>
<dbReference type="PRINTS" id="PR00024">
    <property type="entry name" value="HOMEOBOX"/>
</dbReference>
<evidence type="ECO:0000256" key="5">
    <source>
        <dbReference type="PROSITE-ProRule" id="PRU00108"/>
    </source>
</evidence>
<evidence type="ECO:0000256" key="2">
    <source>
        <dbReference type="ARBA" id="ARBA00023125"/>
    </source>
</evidence>
<keyword evidence="2 5" id="KW-0238">DNA-binding</keyword>
<feature type="DNA-binding region" description="Homeobox" evidence="5">
    <location>
        <begin position="127"/>
        <end position="186"/>
    </location>
</feature>
<dbReference type="Gene3D" id="1.10.10.60">
    <property type="entry name" value="Homeodomain-like"/>
    <property type="match status" value="1"/>
</dbReference>
<gene>
    <name evidence="8" type="ORF">Cfor_08462</name>
</gene>
<dbReference type="OrthoDB" id="6159439at2759"/>
<feature type="domain" description="Homeobox" evidence="7">
    <location>
        <begin position="125"/>
        <end position="185"/>
    </location>
</feature>
<sequence>MCCRPKASFLIDDILQHSSSKPSDAVNSPWPARPTPVYLKQMSPLHHTSDTIRTPTSTSATRSVYMSDGLSTHDGLRTHSYSYQRNSQPLAVPLMDGPYSGGFGTCWTVAPGYSLTVLTRRHGHNKRKGGQVRFSAQQTSALERRFGEHKYLSPEDRRHLAAQLKLSDRQVKTWFQNRRAKWRRINEVSTKNTVQQYTVKIHKYFTDSLRQTCRVDGGQSDDRTSCKAATDEDIFENSLSPINILS</sequence>
<evidence type="ECO:0000256" key="1">
    <source>
        <dbReference type="ARBA" id="ARBA00004123"/>
    </source>
</evidence>
<evidence type="ECO:0000313" key="9">
    <source>
        <dbReference type="Proteomes" id="UP000502823"/>
    </source>
</evidence>
<comment type="caution">
    <text evidence="8">The sequence shown here is derived from an EMBL/GenBank/DDBJ whole genome shotgun (WGS) entry which is preliminary data.</text>
</comment>
<dbReference type="InterPro" id="IPR020479">
    <property type="entry name" value="HD_metazoa"/>
</dbReference>
<dbReference type="PANTHER" id="PTHR24333">
    <property type="entry name" value="HOMEO BOX HB9 LIKE A-RELATED"/>
    <property type="match status" value="1"/>
</dbReference>
<dbReference type="GO" id="GO:0000981">
    <property type="term" value="F:DNA-binding transcription factor activity, RNA polymerase II-specific"/>
    <property type="evidence" value="ECO:0007669"/>
    <property type="project" value="InterPro"/>
</dbReference>
<protein>
    <recommendedName>
        <fullName evidence="7">Homeobox domain-containing protein</fullName>
    </recommendedName>
</protein>
<dbReference type="InterPro" id="IPR009057">
    <property type="entry name" value="Homeodomain-like_sf"/>
</dbReference>
<dbReference type="InterPro" id="IPR017970">
    <property type="entry name" value="Homeobox_CS"/>
</dbReference>
<evidence type="ECO:0000256" key="3">
    <source>
        <dbReference type="ARBA" id="ARBA00023155"/>
    </source>
</evidence>
<dbReference type="InterPro" id="IPR001356">
    <property type="entry name" value="HD"/>
</dbReference>
<evidence type="ECO:0000259" key="7">
    <source>
        <dbReference type="PROSITE" id="PS50071"/>
    </source>
</evidence>
<dbReference type="PANTHER" id="PTHR24333:SF5">
    <property type="entry name" value="VENT HOMEOBOX"/>
    <property type="match status" value="1"/>
</dbReference>
<dbReference type="PROSITE" id="PS50071">
    <property type="entry name" value="HOMEOBOX_2"/>
    <property type="match status" value="1"/>
</dbReference>
<dbReference type="EMBL" id="BLKM01010228">
    <property type="protein sequence ID" value="GFG29487.1"/>
    <property type="molecule type" value="Genomic_DNA"/>
</dbReference>
<dbReference type="CDD" id="cd00086">
    <property type="entry name" value="homeodomain"/>
    <property type="match status" value="1"/>
</dbReference>
<dbReference type="InParanoid" id="A0A6L2PHD7"/>
<keyword evidence="4 5" id="KW-0539">Nucleus</keyword>
<dbReference type="GO" id="GO:0005634">
    <property type="term" value="C:nucleus"/>
    <property type="evidence" value="ECO:0007669"/>
    <property type="project" value="UniProtKB-SubCell"/>
</dbReference>
<dbReference type="SUPFAM" id="SSF46689">
    <property type="entry name" value="Homeodomain-like"/>
    <property type="match status" value="1"/>
</dbReference>
<evidence type="ECO:0000313" key="8">
    <source>
        <dbReference type="EMBL" id="GFG29487.1"/>
    </source>
</evidence>
<accession>A0A6L2PHD7</accession>
<dbReference type="GO" id="GO:0003677">
    <property type="term" value="F:DNA binding"/>
    <property type="evidence" value="ECO:0007669"/>
    <property type="project" value="UniProtKB-UniRule"/>
</dbReference>
<dbReference type="Proteomes" id="UP000502823">
    <property type="component" value="Unassembled WGS sequence"/>
</dbReference>
<dbReference type="Pfam" id="PF00046">
    <property type="entry name" value="Homeodomain"/>
    <property type="match status" value="1"/>
</dbReference>